<dbReference type="EMBL" id="ML732304">
    <property type="protein sequence ID" value="KAB8070366.1"/>
    <property type="molecule type" value="Genomic_DNA"/>
</dbReference>
<dbReference type="Proteomes" id="UP000326565">
    <property type="component" value="Unassembled WGS sequence"/>
</dbReference>
<organism evidence="1 2">
    <name type="scientific">Aspergillus leporis</name>
    <dbReference type="NCBI Taxonomy" id="41062"/>
    <lineage>
        <taxon>Eukaryota</taxon>
        <taxon>Fungi</taxon>
        <taxon>Dikarya</taxon>
        <taxon>Ascomycota</taxon>
        <taxon>Pezizomycotina</taxon>
        <taxon>Eurotiomycetes</taxon>
        <taxon>Eurotiomycetidae</taxon>
        <taxon>Eurotiales</taxon>
        <taxon>Aspergillaceae</taxon>
        <taxon>Aspergillus</taxon>
        <taxon>Aspergillus subgen. Circumdati</taxon>
    </lineage>
</organism>
<sequence length="750" mass="85342">MSFGRHAYRHAVQPSSHCLVDHVWISEDFLASTFRRFANGQRRYESRVPGPLEARRRLAKRRNTALASLAGVGPLDDIGCLFGRNGREHLKWVGGRSRDTPQAVQHSSFYPNGSPAFPLPFYNENIDSNSFTSPLEWPVPSDIAYGASSEQYLRECLKECQTVIAIQDIVRKLRIDLQREPAYSRIIFEHLLSLSVNNKQADEELVRFLDDPHLNTRGAGNYFRTVKHFITRGADLAERFALLGNVTTALELGRVPGDELSQIIKELFDKVISGGVVRQQNVNFLAAFYREMWDAIGRSNVYQYENLDEEVIDTWLGLLGNLNTADSVLFAKDVILATQDRSSTSCSWVPFFITKWLNFSETVRHKATGDYISRLLNYFTPDTASHYIISVTNSLASSRKRHLLEIWQDHLRRLDNIPSLVSSSVWSNAPVVTPTSTSCFTSQQQIILRLWILRTFSEYLPEGPLWRQVARATDYPVSRLLRYYKHSMNKINVNGLLNSLIQEIRSLDIPPSGLLMLAVDFTPGKRMTKATRRTMKTLESSGVSIIDVFSHGNAYNAMVPHLFSDFEKVVRQINVTSPSFVENIIHIAQTGDSQSVWTLIRLFRCHTPLKIALSRSWRPIPDPSEKVLVRYYPDTRTSECPDPHAALDMVHVVALSIASSKQLSARRAYGLIQWLYRFLVKHGAPVKPALVRAMYHVGVVRYRREGLRIPQMQYSYIFDLVRDIEGPEVLDIMVPRIGRLASATSQLESQ</sequence>
<evidence type="ECO:0000313" key="1">
    <source>
        <dbReference type="EMBL" id="KAB8070366.1"/>
    </source>
</evidence>
<protein>
    <submittedName>
        <fullName evidence="1">Uncharacterized protein</fullName>
    </submittedName>
</protein>
<dbReference type="OrthoDB" id="2013972at2759"/>
<evidence type="ECO:0000313" key="2">
    <source>
        <dbReference type="Proteomes" id="UP000326565"/>
    </source>
</evidence>
<gene>
    <name evidence="1" type="ORF">BDV29DRAFT_180949</name>
</gene>
<reference evidence="1 2" key="1">
    <citation type="submission" date="2019-04" db="EMBL/GenBank/DDBJ databases">
        <title>Friends and foes A comparative genomics study of 23 Aspergillus species from section Flavi.</title>
        <authorList>
            <consortium name="DOE Joint Genome Institute"/>
            <person name="Kjaerbolling I."/>
            <person name="Vesth T."/>
            <person name="Frisvad J.C."/>
            <person name="Nybo J.L."/>
            <person name="Theobald S."/>
            <person name="Kildgaard S."/>
            <person name="Isbrandt T."/>
            <person name="Kuo A."/>
            <person name="Sato A."/>
            <person name="Lyhne E.K."/>
            <person name="Kogle M.E."/>
            <person name="Wiebenga A."/>
            <person name="Kun R.S."/>
            <person name="Lubbers R.J."/>
            <person name="Makela M.R."/>
            <person name="Barry K."/>
            <person name="Chovatia M."/>
            <person name="Clum A."/>
            <person name="Daum C."/>
            <person name="Haridas S."/>
            <person name="He G."/>
            <person name="LaButti K."/>
            <person name="Lipzen A."/>
            <person name="Mondo S."/>
            <person name="Riley R."/>
            <person name="Salamov A."/>
            <person name="Simmons B.A."/>
            <person name="Magnuson J.K."/>
            <person name="Henrissat B."/>
            <person name="Mortensen U.H."/>
            <person name="Larsen T.O."/>
            <person name="Devries R.P."/>
            <person name="Grigoriev I.V."/>
            <person name="Machida M."/>
            <person name="Baker S.E."/>
            <person name="Andersen M.R."/>
        </authorList>
    </citation>
    <scope>NUCLEOTIDE SEQUENCE [LARGE SCALE GENOMIC DNA]</scope>
    <source>
        <strain evidence="1 2">CBS 151.66</strain>
    </source>
</reference>
<proteinExistence type="predicted"/>
<name>A0A5N5WPB1_9EURO</name>
<accession>A0A5N5WPB1</accession>
<dbReference type="AlphaFoldDB" id="A0A5N5WPB1"/>
<keyword evidence="2" id="KW-1185">Reference proteome</keyword>